<dbReference type="EMBL" id="CR555307">
    <property type="protein sequence ID" value="CAI10457.1"/>
    <property type="molecule type" value="Genomic_DNA"/>
</dbReference>
<sequence length="87" mass="9800">MTAIGRRITIPRRLRASALRLTRKRQWLLRLMCCANWKQCTHLASGHFAQTRSLRGCGQISADKTRTAKFFRLGLVLLGVCCAAALQ</sequence>
<keyword evidence="1" id="KW-0614">Plasmid</keyword>
<reference evidence="1 2" key="1">
    <citation type="journal article" date="2005" name="Arch. Microbiol.">
        <title>The genome sequence of an anaerobic aromatic-degrading denitrifying bacterium, strain EbN1.</title>
        <authorList>
            <person name="Rabus R."/>
            <person name="Kube M."/>
            <person name="Heider J."/>
            <person name="Beck A."/>
            <person name="Heitmann K."/>
            <person name="Widdel F."/>
            <person name="Reinhardt R."/>
        </authorList>
    </citation>
    <scope>NUCLEOTIDE SEQUENCE [LARGE SCALE GENOMIC DNA]</scope>
    <source>
        <strain evidence="1 2">EbN1</strain>
        <plasmid evidence="2">Plasmid pAzo1</plasmid>
    </source>
</reference>
<dbReference type="KEGG" id="eba:p1B273"/>
<protein>
    <submittedName>
        <fullName evidence="1">Uncharacterized protein</fullName>
    </submittedName>
</protein>
<accession>Q5NWV7</accession>
<evidence type="ECO:0000313" key="1">
    <source>
        <dbReference type="EMBL" id="CAI10457.1"/>
    </source>
</evidence>
<gene>
    <name evidence="1" type="ORF">p1B273</name>
</gene>
<name>Q5NWV7_AROAE</name>
<organism evidence="1 2">
    <name type="scientific">Aromatoleum aromaticum (strain DSM 19018 / LMG 30748 / EbN1)</name>
    <name type="common">Azoarcus sp. (strain EbN1)</name>
    <dbReference type="NCBI Taxonomy" id="76114"/>
    <lineage>
        <taxon>Bacteria</taxon>
        <taxon>Pseudomonadati</taxon>
        <taxon>Pseudomonadota</taxon>
        <taxon>Betaproteobacteria</taxon>
        <taxon>Rhodocyclales</taxon>
        <taxon>Rhodocyclaceae</taxon>
        <taxon>Aromatoleum</taxon>
    </lineage>
</organism>
<dbReference type="HOGENOM" id="CLU_2476622_0_0_4"/>
<dbReference type="AlphaFoldDB" id="Q5NWV7"/>
<keyword evidence="2" id="KW-1185">Reference proteome</keyword>
<evidence type="ECO:0000313" key="2">
    <source>
        <dbReference type="Proteomes" id="UP000006552"/>
    </source>
</evidence>
<geneLocation type="plasmid" evidence="2">
    <name>pAzo1</name>
</geneLocation>
<proteinExistence type="predicted"/>
<dbReference type="Proteomes" id="UP000006552">
    <property type="component" value="Plasmid 1"/>
</dbReference>